<dbReference type="Pfam" id="PF17906">
    <property type="entry name" value="HTH_48"/>
    <property type="match status" value="1"/>
</dbReference>
<organism evidence="2 3">
    <name type="scientific">Acromyrmex heyeri</name>
    <dbReference type="NCBI Taxonomy" id="230685"/>
    <lineage>
        <taxon>Eukaryota</taxon>
        <taxon>Metazoa</taxon>
        <taxon>Ecdysozoa</taxon>
        <taxon>Arthropoda</taxon>
        <taxon>Hexapoda</taxon>
        <taxon>Insecta</taxon>
        <taxon>Pterygota</taxon>
        <taxon>Neoptera</taxon>
        <taxon>Endopterygota</taxon>
        <taxon>Hymenoptera</taxon>
        <taxon>Apocrita</taxon>
        <taxon>Aculeata</taxon>
        <taxon>Formicoidea</taxon>
        <taxon>Formicidae</taxon>
        <taxon>Myrmicinae</taxon>
        <taxon>Acromyrmex</taxon>
    </lineage>
</organism>
<proteinExistence type="predicted"/>
<comment type="caution">
    <text evidence="2">The sequence shown here is derived from an EMBL/GenBank/DDBJ whole genome shotgun (WGS) entry which is preliminary data.</text>
</comment>
<evidence type="ECO:0000313" key="2">
    <source>
        <dbReference type="EMBL" id="KAG5329014.1"/>
    </source>
</evidence>
<reference evidence="2 3" key="1">
    <citation type="submission" date="2020-02" db="EMBL/GenBank/DDBJ databases">
        <title>Relaxed selection underlies rapid genomic changes in the transitions from sociality to social parasitism in ants.</title>
        <authorList>
            <person name="Bi X."/>
        </authorList>
    </citation>
    <scope>NUCLEOTIDE SEQUENCE [LARGE SCALE GENOMIC DNA]</scope>
    <source>
        <strain evidence="2">BGI-DK2014b</strain>
        <tissue evidence="2">Whole body</tissue>
    </source>
</reference>
<dbReference type="Gene3D" id="3.30.420.10">
    <property type="entry name" value="Ribonuclease H-like superfamily/Ribonuclease H"/>
    <property type="match status" value="1"/>
</dbReference>
<accession>A0A836FKQ0</accession>
<keyword evidence="2" id="KW-0808">Transferase</keyword>
<feature type="non-terminal residue" evidence="2">
    <location>
        <position position="1"/>
    </location>
</feature>
<evidence type="ECO:0000259" key="1">
    <source>
        <dbReference type="Pfam" id="PF17906"/>
    </source>
</evidence>
<feature type="non-terminal residue" evidence="2">
    <location>
        <position position="223"/>
    </location>
</feature>
<dbReference type="GO" id="GO:0003676">
    <property type="term" value="F:nucleic acid binding"/>
    <property type="evidence" value="ECO:0007669"/>
    <property type="project" value="InterPro"/>
</dbReference>
<dbReference type="EMBL" id="JAANIB010006538">
    <property type="protein sequence ID" value="KAG5329014.1"/>
    <property type="molecule type" value="Genomic_DNA"/>
</dbReference>
<dbReference type="PANTHER" id="PTHR46060">
    <property type="entry name" value="MARINER MOS1 TRANSPOSASE-LIKE PROTEIN"/>
    <property type="match status" value="1"/>
</dbReference>
<dbReference type="GO" id="GO:0032259">
    <property type="term" value="P:methylation"/>
    <property type="evidence" value="ECO:0007669"/>
    <property type="project" value="UniProtKB-KW"/>
</dbReference>
<dbReference type="GO" id="GO:0008168">
    <property type="term" value="F:methyltransferase activity"/>
    <property type="evidence" value="ECO:0007669"/>
    <property type="project" value="UniProtKB-KW"/>
</dbReference>
<keyword evidence="3" id="KW-1185">Reference proteome</keyword>
<dbReference type="AlphaFoldDB" id="A0A836FKQ0"/>
<sequence>MEISRENFRAMIFYDYKCNLTPKQCIDRLYFGDEAPSNRTVYNWFAEFQCGHTFFCNEFREGRPSTSVVATNVDAVREMIERDRHMTYREIQASLGIDMKAIHTILHDRLSVRKLCNRWIPHNLTEAQKQTRVKWSKEMLKKFNRGRSNFIYNRYWGRNMLHSTLHSNQRFDFLSSKNVELITHCPYSPDLSPNDFFLFPNIKRRCVVSDLSRLKQLLKHFVY</sequence>
<gene>
    <name evidence="2" type="primary">Setmar_112</name>
    <name evidence="2" type="ORF">G6Z77_0016110</name>
</gene>
<keyword evidence="2" id="KW-0489">Methyltransferase</keyword>
<dbReference type="InterPro" id="IPR041426">
    <property type="entry name" value="Mos1_HTH"/>
</dbReference>
<dbReference type="OrthoDB" id="10033972at2759"/>
<protein>
    <submittedName>
        <fullName evidence="2">SETMR methyltransferase</fullName>
    </submittedName>
</protein>
<dbReference type="PANTHER" id="PTHR46060:SF1">
    <property type="entry name" value="MARINER MOS1 TRANSPOSASE-LIKE PROTEIN"/>
    <property type="match status" value="1"/>
</dbReference>
<dbReference type="Proteomes" id="UP000670152">
    <property type="component" value="Unassembled WGS sequence"/>
</dbReference>
<evidence type="ECO:0000313" key="3">
    <source>
        <dbReference type="Proteomes" id="UP000670152"/>
    </source>
</evidence>
<name>A0A836FKQ0_9HYME</name>
<feature type="domain" description="Mos1 transposase HTH" evidence="1">
    <location>
        <begin position="5"/>
        <end position="51"/>
    </location>
</feature>
<dbReference type="InterPro" id="IPR052709">
    <property type="entry name" value="Transposase-MT_Hybrid"/>
</dbReference>
<dbReference type="InterPro" id="IPR036397">
    <property type="entry name" value="RNaseH_sf"/>
</dbReference>